<evidence type="ECO:0000259" key="9">
    <source>
        <dbReference type="PROSITE" id="PS51144"/>
    </source>
</evidence>
<evidence type="ECO:0000256" key="7">
    <source>
        <dbReference type="SAM" id="MobiDB-lite"/>
    </source>
</evidence>
<dbReference type="Gene3D" id="3.10.200.10">
    <property type="entry name" value="Alpha carbonic anhydrase"/>
    <property type="match status" value="1"/>
</dbReference>
<dbReference type="InterPro" id="IPR001148">
    <property type="entry name" value="CA_dom"/>
</dbReference>
<dbReference type="PROSITE" id="PS51144">
    <property type="entry name" value="ALPHA_CA_2"/>
    <property type="match status" value="1"/>
</dbReference>
<evidence type="ECO:0000256" key="8">
    <source>
        <dbReference type="SAM" id="Phobius"/>
    </source>
</evidence>
<evidence type="ECO:0000256" key="2">
    <source>
        <dbReference type="ARBA" id="ARBA00012925"/>
    </source>
</evidence>
<keyword evidence="8" id="KW-0812">Transmembrane</keyword>
<keyword evidence="4" id="KW-0862">Zinc</keyword>
<sequence length="346" mass="37915">MSIYGSSSSWGDQCVNSNQSPINLSQSSSKPCDLMCELTFDDAYISQANVIVSDEGLILQNQAGLGSCKFAGEGYTCQTLLVTHPSHHTIENVQADAEVVAIFSSPTSGLLCVSSLVRVNPNQTSSTHFFNAFVPYANPSTTSTSVSLGEQWGLFMMVPPAGSYYVYDGSLVIPPCQQTKWVVFKSMINIDSNDFALLVKNVVPGSRPIQQLGNREVFFNDIEQLPGGPMPHDGKTYMRCKRSGKKPDVKDVKAAGMGEEKKKSDSKKKHPIHEWASKQIEQNGWIEMLNVILMIIAIVGGMYYGWKSSSGPQGLYLVLFAQKIAAWLHSFFVKKPVTPIYTSSST</sequence>
<dbReference type="EMBL" id="MN738912">
    <property type="protein sequence ID" value="QHT30809.1"/>
    <property type="molecule type" value="Genomic_DNA"/>
</dbReference>
<feature type="compositionally biased region" description="Basic and acidic residues" evidence="7">
    <location>
        <begin position="245"/>
        <end position="263"/>
    </location>
</feature>
<reference evidence="10" key="1">
    <citation type="journal article" date="2020" name="Nature">
        <title>Giant virus diversity and host interactions through global metagenomics.</title>
        <authorList>
            <person name="Schulz F."/>
            <person name="Roux S."/>
            <person name="Paez-Espino D."/>
            <person name="Jungbluth S."/>
            <person name="Walsh D.A."/>
            <person name="Denef V.J."/>
            <person name="McMahon K.D."/>
            <person name="Konstantinidis K.T."/>
            <person name="Eloe-Fadrosh E.A."/>
            <person name="Kyrpides N.C."/>
            <person name="Woyke T."/>
        </authorList>
    </citation>
    <scope>NUCLEOTIDE SEQUENCE</scope>
    <source>
        <strain evidence="10">GVMAG-M-3300009151-50</strain>
    </source>
</reference>
<dbReference type="SMART" id="SM01057">
    <property type="entry name" value="Carb_anhydrase"/>
    <property type="match status" value="1"/>
</dbReference>
<evidence type="ECO:0000313" key="10">
    <source>
        <dbReference type="EMBL" id="QHT30809.1"/>
    </source>
</evidence>
<dbReference type="PANTHER" id="PTHR18952">
    <property type="entry name" value="CARBONIC ANHYDRASE"/>
    <property type="match status" value="1"/>
</dbReference>
<feature type="domain" description="Alpha-carbonic anhydrase" evidence="9">
    <location>
        <begin position="1"/>
        <end position="221"/>
    </location>
</feature>
<name>A0A6C0ER31_9ZZZZ</name>
<feature type="region of interest" description="Disordered" evidence="7">
    <location>
        <begin position="241"/>
        <end position="272"/>
    </location>
</feature>
<keyword evidence="8" id="KW-1133">Transmembrane helix</keyword>
<accession>A0A6C0ER31</accession>
<evidence type="ECO:0000256" key="1">
    <source>
        <dbReference type="ARBA" id="ARBA00010718"/>
    </source>
</evidence>
<evidence type="ECO:0000256" key="6">
    <source>
        <dbReference type="ARBA" id="ARBA00048348"/>
    </source>
</evidence>
<dbReference type="GO" id="GO:0008270">
    <property type="term" value="F:zinc ion binding"/>
    <property type="evidence" value="ECO:0007669"/>
    <property type="project" value="InterPro"/>
</dbReference>
<dbReference type="InterPro" id="IPR036398">
    <property type="entry name" value="CA_dom_sf"/>
</dbReference>
<evidence type="ECO:0000256" key="4">
    <source>
        <dbReference type="ARBA" id="ARBA00022833"/>
    </source>
</evidence>
<dbReference type="Pfam" id="PF00194">
    <property type="entry name" value="Carb_anhydrase"/>
    <property type="match status" value="1"/>
</dbReference>
<keyword evidence="5" id="KW-0456">Lyase</keyword>
<dbReference type="PANTHER" id="PTHR18952:SF265">
    <property type="entry name" value="CARBONIC ANHYDRASE"/>
    <property type="match status" value="1"/>
</dbReference>
<dbReference type="SUPFAM" id="SSF51069">
    <property type="entry name" value="Carbonic anhydrase"/>
    <property type="match status" value="1"/>
</dbReference>
<keyword evidence="8" id="KW-0472">Membrane</keyword>
<keyword evidence="3" id="KW-0479">Metal-binding</keyword>
<comment type="similarity">
    <text evidence="1">Belongs to the alpha-carbonic anhydrase family.</text>
</comment>
<dbReference type="InterPro" id="IPR023561">
    <property type="entry name" value="Carbonic_anhydrase_a-class"/>
</dbReference>
<organism evidence="10">
    <name type="scientific">viral metagenome</name>
    <dbReference type="NCBI Taxonomy" id="1070528"/>
    <lineage>
        <taxon>unclassified sequences</taxon>
        <taxon>metagenomes</taxon>
        <taxon>organismal metagenomes</taxon>
    </lineage>
</organism>
<dbReference type="EC" id="4.2.1.1" evidence="2"/>
<feature type="transmembrane region" description="Helical" evidence="8">
    <location>
        <begin position="285"/>
        <end position="303"/>
    </location>
</feature>
<evidence type="ECO:0000256" key="3">
    <source>
        <dbReference type="ARBA" id="ARBA00022723"/>
    </source>
</evidence>
<feature type="transmembrane region" description="Helical" evidence="8">
    <location>
        <begin position="315"/>
        <end position="333"/>
    </location>
</feature>
<evidence type="ECO:0000256" key="5">
    <source>
        <dbReference type="ARBA" id="ARBA00023239"/>
    </source>
</evidence>
<protein>
    <recommendedName>
        <fullName evidence="2">carbonic anhydrase</fullName>
        <ecNumber evidence="2">4.2.1.1</ecNumber>
    </recommendedName>
</protein>
<proteinExistence type="inferred from homology"/>
<dbReference type="AlphaFoldDB" id="A0A6C0ER31"/>
<dbReference type="GO" id="GO:0004089">
    <property type="term" value="F:carbonate dehydratase activity"/>
    <property type="evidence" value="ECO:0007669"/>
    <property type="project" value="UniProtKB-EC"/>
</dbReference>
<comment type="catalytic activity">
    <reaction evidence="6">
        <text>hydrogencarbonate + H(+) = CO2 + H2O</text>
        <dbReference type="Rhea" id="RHEA:10748"/>
        <dbReference type="ChEBI" id="CHEBI:15377"/>
        <dbReference type="ChEBI" id="CHEBI:15378"/>
        <dbReference type="ChEBI" id="CHEBI:16526"/>
        <dbReference type="ChEBI" id="CHEBI:17544"/>
        <dbReference type="EC" id="4.2.1.1"/>
    </reaction>
</comment>